<evidence type="ECO:0000313" key="2">
    <source>
        <dbReference type="Proteomes" id="UP000541347"/>
    </source>
</evidence>
<evidence type="ECO:0008006" key="3">
    <source>
        <dbReference type="Google" id="ProtNLM"/>
    </source>
</evidence>
<protein>
    <recommendedName>
        <fullName evidence="3">HEPN domain-containing protein</fullName>
    </recommendedName>
</protein>
<keyword evidence="2" id="KW-1185">Reference proteome</keyword>
<sequence>MSFHWIYCYEKCSEAMRLMLSPRYDHREAIAIAYKDQLIHLRDENIPEECKAEYLEFKKLFEKYRKIDQYTGVNFYNVKKSSLERITSAYADFFLGFLRVYHEKRGALA</sequence>
<dbReference type="RefSeq" id="WP_161676404.1">
    <property type="nucleotide sequence ID" value="NZ_JAABLP010000003.1"/>
</dbReference>
<name>A0ABW9ZHS0_9HYPH</name>
<organism evidence="1 2">
    <name type="scientific">Pannonibacter tanglangensis</name>
    <dbReference type="NCBI Taxonomy" id="2750084"/>
    <lineage>
        <taxon>Bacteria</taxon>
        <taxon>Pseudomonadati</taxon>
        <taxon>Pseudomonadota</taxon>
        <taxon>Alphaproteobacteria</taxon>
        <taxon>Hyphomicrobiales</taxon>
        <taxon>Stappiaceae</taxon>
        <taxon>Pannonibacter</taxon>
    </lineage>
</organism>
<dbReference type="EMBL" id="JAABLP010000003">
    <property type="protein sequence ID" value="NBN64415.1"/>
    <property type="molecule type" value="Genomic_DNA"/>
</dbReference>
<proteinExistence type="predicted"/>
<gene>
    <name evidence="1" type="ORF">GWI71_12040</name>
</gene>
<evidence type="ECO:0000313" key="1">
    <source>
        <dbReference type="EMBL" id="NBN64415.1"/>
    </source>
</evidence>
<reference evidence="1 2" key="1">
    <citation type="submission" date="2020-01" db="EMBL/GenBank/DDBJ databases">
        <authorList>
            <person name="Peng S.Y."/>
            <person name="Li J."/>
            <person name="Wang M."/>
            <person name="Wang L."/>
            <person name="Wang C.Q."/>
            <person name="Wang J.R."/>
        </authorList>
    </citation>
    <scope>NUCLEOTIDE SEQUENCE [LARGE SCALE GENOMIC DNA]</scope>
    <source>
        <strain evidence="1 2">XCT-34</strain>
    </source>
</reference>
<comment type="caution">
    <text evidence="1">The sequence shown here is derived from an EMBL/GenBank/DDBJ whole genome shotgun (WGS) entry which is preliminary data.</text>
</comment>
<dbReference type="Proteomes" id="UP000541347">
    <property type="component" value="Unassembled WGS sequence"/>
</dbReference>
<accession>A0ABW9ZHS0</accession>